<name>A0A1J7JD89_9PEZI</name>
<protein>
    <submittedName>
        <fullName evidence="1">Uncharacterized protein</fullName>
    </submittedName>
</protein>
<organism evidence="1 2">
    <name type="scientific">Coniochaeta ligniaria NRRL 30616</name>
    <dbReference type="NCBI Taxonomy" id="1408157"/>
    <lineage>
        <taxon>Eukaryota</taxon>
        <taxon>Fungi</taxon>
        <taxon>Dikarya</taxon>
        <taxon>Ascomycota</taxon>
        <taxon>Pezizomycotina</taxon>
        <taxon>Sordariomycetes</taxon>
        <taxon>Sordariomycetidae</taxon>
        <taxon>Coniochaetales</taxon>
        <taxon>Coniochaetaceae</taxon>
        <taxon>Coniochaeta</taxon>
    </lineage>
</organism>
<sequence length="163" mass="17472">MPSSQWRCTTSKRTSSASVRSQRLPFLSLIRTILAAISRPVFGRFGAHLPALVPIRQLVGAQSLSQHPLGSKLHPRSTQIVREDCQPMPAVANDACQQPKRLESVCSLTLPLGSVVGCEPCCRDVTFAACRGLPPAMGPGPFQGASNGRLCLFQGLCAKVAHR</sequence>
<proteinExistence type="predicted"/>
<gene>
    <name evidence="1" type="ORF">CONLIGDRAFT_417979</name>
</gene>
<accession>A0A1J7JD89</accession>
<reference evidence="1 2" key="1">
    <citation type="submission" date="2016-10" db="EMBL/GenBank/DDBJ databases">
        <title>Draft genome sequence of Coniochaeta ligniaria NRRL30616, a lignocellulolytic fungus for bioabatement of inhibitors in plant biomass hydrolysates.</title>
        <authorList>
            <consortium name="DOE Joint Genome Institute"/>
            <person name="Jimenez D.J."/>
            <person name="Hector R.E."/>
            <person name="Riley R."/>
            <person name="Sun H."/>
            <person name="Grigoriev I.V."/>
            <person name="Van Elsas J.D."/>
            <person name="Nichols N.N."/>
        </authorList>
    </citation>
    <scope>NUCLEOTIDE SEQUENCE [LARGE SCALE GENOMIC DNA]</scope>
    <source>
        <strain evidence="1 2">NRRL 30616</strain>
    </source>
</reference>
<evidence type="ECO:0000313" key="1">
    <source>
        <dbReference type="EMBL" id="OIW27204.1"/>
    </source>
</evidence>
<dbReference type="InParanoid" id="A0A1J7JD89"/>
<keyword evidence="2" id="KW-1185">Reference proteome</keyword>
<dbReference type="AlphaFoldDB" id="A0A1J7JD89"/>
<evidence type="ECO:0000313" key="2">
    <source>
        <dbReference type="Proteomes" id="UP000182658"/>
    </source>
</evidence>
<dbReference type="EMBL" id="KV875099">
    <property type="protein sequence ID" value="OIW27204.1"/>
    <property type="molecule type" value="Genomic_DNA"/>
</dbReference>
<dbReference type="Proteomes" id="UP000182658">
    <property type="component" value="Unassembled WGS sequence"/>
</dbReference>